<dbReference type="SUPFAM" id="SSF52949">
    <property type="entry name" value="Macro domain-like"/>
    <property type="match status" value="1"/>
</dbReference>
<dbReference type="PROSITE" id="PS51154">
    <property type="entry name" value="MACRO"/>
    <property type="match status" value="1"/>
</dbReference>
<dbReference type="GO" id="GO:0042278">
    <property type="term" value="P:purine nucleoside metabolic process"/>
    <property type="evidence" value="ECO:0007669"/>
    <property type="project" value="TreeGrafter"/>
</dbReference>
<dbReference type="GO" id="GO:0005654">
    <property type="term" value="C:nucleoplasm"/>
    <property type="evidence" value="ECO:0007669"/>
    <property type="project" value="TreeGrafter"/>
</dbReference>
<evidence type="ECO:0000259" key="1">
    <source>
        <dbReference type="PROSITE" id="PS51154"/>
    </source>
</evidence>
<gene>
    <name evidence="2" type="ORF">QLX08_011008</name>
</gene>
<evidence type="ECO:0000313" key="3">
    <source>
        <dbReference type="Proteomes" id="UP001432146"/>
    </source>
</evidence>
<dbReference type="InterPro" id="IPR043472">
    <property type="entry name" value="Macro_dom-like"/>
</dbReference>
<dbReference type="AlphaFoldDB" id="A0AAW0ZB84"/>
<dbReference type="PANTHER" id="PTHR11106">
    <property type="entry name" value="GANGLIOSIDE INDUCED DIFFERENTIATION ASSOCIATED PROTEIN 2-RELATED"/>
    <property type="match status" value="1"/>
</dbReference>
<dbReference type="GO" id="GO:0006974">
    <property type="term" value="P:DNA damage response"/>
    <property type="evidence" value="ECO:0007669"/>
    <property type="project" value="TreeGrafter"/>
</dbReference>
<evidence type="ECO:0000313" key="2">
    <source>
        <dbReference type="EMBL" id="KAK9294327.1"/>
    </source>
</evidence>
<dbReference type="NCBIfam" id="NF001664">
    <property type="entry name" value="PRK00431.1-6"/>
    <property type="match status" value="1"/>
</dbReference>
<dbReference type="GO" id="GO:0140291">
    <property type="term" value="P:peptidyl-glutamate ADP-deribosylation"/>
    <property type="evidence" value="ECO:0007669"/>
    <property type="project" value="TreeGrafter"/>
</dbReference>
<reference evidence="2 3" key="1">
    <citation type="submission" date="2024-05" db="EMBL/GenBank/DDBJ databases">
        <title>The nuclear and mitochondrial genome assemblies of Tetragonisca angustula (Apidae: Meliponini), a tiny yet remarkable pollinator in the Neotropics.</title>
        <authorList>
            <person name="Ferrari R."/>
            <person name="Ricardo P.C."/>
            <person name="Dias F.C."/>
            <person name="Araujo N.S."/>
            <person name="Soares D.O."/>
            <person name="Zhou Q.-S."/>
            <person name="Zhu C.-D."/>
            <person name="Coutinho L."/>
            <person name="Airas M.C."/>
            <person name="Batista T.M."/>
        </authorList>
    </citation>
    <scope>NUCLEOTIDE SEQUENCE [LARGE SCALE GENOMIC DNA]</scope>
    <source>
        <strain evidence="2">ASF017062</strain>
        <tissue evidence="2">Abdomen</tissue>
    </source>
</reference>
<protein>
    <recommendedName>
        <fullName evidence="1">Macro domain-containing protein</fullName>
    </recommendedName>
</protein>
<organism evidence="2 3">
    <name type="scientific">Tetragonisca angustula</name>
    <dbReference type="NCBI Taxonomy" id="166442"/>
    <lineage>
        <taxon>Eukaryota</taxon>
        <taxon>Metazoa</taxon>
        <taxon>Ecdysozoa</taxon>
        <taxon>Arthropoda</taxon>
        <taxon>Hexapoda</taxon>
        <taxon>Insecta</taxon>
        <taxon>Pterygota</taxon>
        <taxon>Neoptera</taxon>
        <taxon>Endopterygota</taxon>
        <taxon>Hymenoptera</taxon>
        <taxon>Apocrita</taxon>
        <taxon>Aculeata</taxon>
        <taxon>Apoidea</taxon>
        <taxon>Anthophila</taxon>
        <taxon>Apidae</taxon>
        <taxon>Tetragonisca</taxon>
    </lineage>
</organism>
<dbReference type="PANTHER" id="PTHR11106:SF27">
    <property type="entry name" value="MACRO DOMAIN-CONTAINING PROTEIN"/>
    <property type="match status" value="1"/>
</dbReference>
<accession>A0AAW0ZB84</accession>
<dbReference type="SMART" id="SM00506">
    <property type="entry name" value="A1pp"/>
    <property type="match status" value="1"/>
</dbReference>
<dbReference type="CDD" id="cd02908">
    <property type="entry name" value="Macro_OAADPr_deacetylase"/>
    <property type="match status" value="1"/>
</dbReference>
<dbReference type="GO" id="GO:0140293">
    <property type="term" value="F:ADP-ribosylglutamate hydrolase activity"/>
    <property type="evidence" value="ECO:0007669"/>
    <property type="project" value="TreeGrafter"/>
</dbReference>
<dbReference type="Proteomes" id="UP001432146">
    <property type="component" value="Unassembled WGS sequence"/>
</dbReference>
<dbReference type="Gene3D" id="3.40.220.10">
    <property type="entry name" value="Leucine Aminopeptidase, subunit E, domain 1"/>
    <property type="match status" value="1"/>
</dbReference>
<keyword evidence="3" id="KW-1185">Reference proteome</keyword>
<dbReference type="EMBL" id="JAWNGG020000327">
    <property type="protein sequence ID" value="KAK9294327.1"/>
    <property type="molecule type" value="Genomic_DNA"/>
</dbReference>
<comment type="caution">
    <text evidence="2">The sequence shown here is derived from an EMBL/GenBank/DDBJ whole genome shotgun (WGS) entry which is preliminary data.</text>
</comment>
<proteinExistence type="predicted"/>
<dbReference type="Pfam" id="PF01661">
    <property type="entry name" value="Macro"/>
    <property type="match status" value="1"/>
</dbReference>
<name>A0AAW0ZB84_9HYME</name>
<sequence length="271" mass="30008">MLALRANVVDRFAVIAVVRPIVENFLVRKSSAASVNHPEAKMSFEVEKQKFLTMPLEEKRKYYKGSVITLDQIPTWVEYWTKNKGNIGIMNLEKAEKVDEELAKKISIWQGDITSLEIDAIVNAANSSLLGGGGVDGAIHKAAGPNLKKECATLGGCRVGEAKITGGYMLPAKHVIHTVGPQGEKPEKLKECYENSLTVAKENQLRTIAFPCISTGIYGYPQKPAAKVALSTVKKFLLDNKDSVDRVIFCLFLKTDKDIYEELLQKYFAID</sequence>
<feature type="domain" description="Macro" evidence="1">
    <location>
        <begin position="93"/>
        <end position="268"/>
    </location>
</feature>
<dbReference type="InterPro" id="IPR002589">
    <property type="entry name" value="Macro_dom"/>
</dbReference>